<accession>A0A1B0ZUU5</accession>
<evidence type="ECO:0000259" key="2">
    <source>
        <dbReference type="Pfam" id="PF20789"/>
    </source>
</evidence>
<name>A0A1B0ZUU5_9RHOB</name>
<evidence type="ECO:0000313" key="3">
    <source>
        <dbReference type="EMBL" id="ANP37889.1"/>
    </source>
</evidence>
<evidence type="ECO:0000313" key="6">
    <source>
        <dbReference type="Proteomes" id="UP001218364"/>
    </source>
</evidence>
<reference evidence="3 5" key="1">
    <citation type="submission" date="2016-04" db="EMBL/GenBank/DDBJ databases">
        <authorList>
            <person name="Evans L.H."/>
            <person name="Alamgir A."/>
            <person name="Owens N."/>
            <person name="Weber N.D."/>
            <person name="Virtaneva K."/>
            <person name="Barbian K."/>
            <person name="Babar A."/>
            <person name="Rosenke K."/>
        </authorList>
    </citation>
    <scope>NUCLEOTIDE SEQUENCE [LARGE SCALE GENOMIC DNA]</scope>
    <source>
        <strain evidence="3 5">JL2886</strain>
    </source>
</reference>
<dbReference type="InterPro" id="IPR049450">
    <property type="entry name" value="ACOT8-like_C"/>
</dbReference>
<dbReference type="InterPro" id="IPR042171">
    <property type="entry name" value="Acyl-CoA_hotdog"/>
</dbReference>
<sequence length="271" mass="28700">MSKAQSSNALSAAPFFSQRADGAFVGNDPARGPWSPDHCHAGPVTGLVARAAEQAVGPGKMLTRLTLDILRPLPLAGLWVAAETTRHTRTLATTSVTVHDDDGTLCVRASSMHLVEKDLGQVPTAPVTPLRLEEATPGDFTIGAGLHDRPYFGQFLDVAYPPGAGFGPGPKAMWMRTTTLLEGEEQSPIQSLCALADCGNGISWNARPAEMGFMNTDLTLHVHRAPESDWLASDSVSHWHGTGIGMSQSVLQDTKGPVATALQTLVLHPPT</sequence>
<feature type="domain" description="Acyl-CoA thioesterase-like C-terminal" evidence="2">
    <location>
        <begin position="146"/>
        <end position="266"/>
    </location>
</feature>
<dbReference type="SUPFAM" id="SSF54637">
    <property type="entry name" value="Thioesterase/thiol ester dehydrase-isomerase"/>
    <property type="match status" value="2"/>
</dbReference>
<dbReference type="Proteomes" id="UP001218364">
    <property type="component" value="Unassembled WGS sequence"/>
</dbReference>
<reference evidence="4 6" key="2">
    <citation type="submission" date="2023-02" db="EMBL/GenBank/DDBJ databases">
        <title>Population genomics of bacteria associated with diatom.</title>
        <authorList>
            <person name="Xie J."/>
            <person name="Wang H."/>
        </authorList>
    </citation>
    <scope>NUCLEOTIDE SEQUENCE [LARGE SCALE GENOMIC DNA]</scope>
    <source>
        <strain evidence="4 6">PT47_8</strain>
    </source>
</reference>
<dbReference type="RefSeq" id="WP_065272642.1">
    <property type="nucleotide sequence ID" value="NZ_CP015124.1"/>
</dbReference>
<dbReference type="OrthoDB" id="1413770at2"/>
<dbReference type="Pfam" id="PF13622">
    <property type="entry name" value="4HBT_3"/>
    <property type="match status" value="1"/>
</dbReference>
<evidence type="ECO:0000259" key="1">
    <source>
        <dbReference type="Pfam" id="PF13622"/>
    </source>
</evidence>
<proteinExistence type="predicted"/>
<dbReference type="InterPro" id="IPR029069">
    <property type="entry name" value="HotDog_dom_sf"/>
</dbReference>
<dbReference type="EMBL" id="CP015124">
    <property type="protein sequence ID" value="ANP37889.1"/>
    <property type="molecule type" value="Genomic_DNA"/>
</dbReference>
<dbReference type="EMBL" id="JARCJK010000002">
    <property type="protein sequence ID" value="MDE4165352.1"/>
    <property type="molecule type" value="Genomic_DNA"/>
</dbReference>
<protein>
    <submittedName>
        <fullName evidence="4">Thioesterase family protein</fullName>
    </submittedName>
</protein>
<organism evidence="3 5">
    <name type="scientific">Phaeobacter gallaeciensis</name>
    <dbReference type="NCBI Taxonomy" id="60890"/>
    <lineage>
        <taxon>Bacteria</taxon>
        <taxon>Pseudomonadati</taxon>
        <taxon>Pseudomonadota</taxon>
        <taxon>Alphaproteobacteria</taxon>
        <taxon>Rhodobacterales</taxon>
        <taxon>Roseobacteraceae</taxon>
        <taxon>Phaeobacter</taxon>
    </lineage>
</organism>
<dbReference type="InterPro" id="IPR049449">
    <property type="entry name" value="TesB_ACOT8-like_N"/>
</dbReference>
<dbReference type="PATRIC" id="fig|60890.4.peg.2927"/>
<gene>
    <name evidence="3" type="ORF">JL2886_03003</name>
    <name evidence="4" type="ORF">PXK24_06580</name>
</gene>
<evidence type="ECO:0000313" key="4">
    <source>
        <dbReference type="EMBL" id="MDE4165352.1"/>
    </source>
</evidence>
<evidence type="ECO:0000313" key="5">
    <source>
        <dbReference type="Proteomes" id="UP000092565"/>
    </source>
</evidence>
<dbReference type="Gene3D" id="2.40.160.210">
    <property type="entry name" value="Acyl-CoA thioesterase, double hotdog domain"/>
    <property type="match status" value="1"/>
</dbReference>
<dbReference type="AlphaFoldDB" id="A0A1B0ZUU5"/>
<feature type="domain" description="Acyl-CoA thioesterase-like N-terminal HotDog" evidence="1">
    <location>
        <begin position="31"/>
        <end position="110"/>
    </location>
</feature>
<dbReference type="Pfam" id="PF20789">
    <property type="entry name" value="4HBT_3C"/>
    <property type="match status" value="1"/>
</dbReference>
<keyword evidence="5" id="KW-1185">Reference proteome</keyword>
<dbReference type="Proteomes" id="UP000092565">
    <property type="component" value="Chromosome"/>
</dbReference>